<dbReference type="GO" id="GO:0008270">
    <property type="term" value="F:zinc ion binding"/>
    <property type="evidence" value="ECO:0007669"/>
    <property type="project" value="UniProtKB-KW"/>
</dbReference>
<sequence>MDNSNYDTPNQLELDPFMHSFDPNWDYSNSGLGFFSSLPIDTSAPSFHDLAANYTPSFSAFPLPLLEFGDISPASSTSSIGFDSSSPITPPASECDLANALIVTPGFETHTDEMHLDHVVVKSEELPPLTLGALGLYLHVGHRELSVLSIAPRRSVVRHASRRRLSGPGPIRSEKVSKRAQQDRLRTITNLPAKPRAGKVKVKVESHGEWECNDCHKTYKSDVMLREHLVFSLTHDDMKADDELPTVRWVCPVHGRPFTVPTSLQRHCVGNDMCNAELIDWCKSVGITREEYLSLNYDKEFCSPVKFEPRTDPRWKRRLEVTLRRGGCKHTLEDDGDVDIADSS</sequence>
<dbReference type="OrthoDB" id="5428132at2759"/>
<accession>A0A165NSU9</accession>
<keyword evidence="5" id="KW-1185">Reference proteome</keyword>
<dbReference type="InterPro" id="IPR013087">
    <property type="entry name" value="Znf_C2H2_type"/>
</dbReference>
<evidence type="ECO:0000256" key="2">
    <source>
        <dbReference type="SAM" id="MobiDB-lite"/>
    </source>
</evidence>
<keyword evidence="1" id="KW-0479">Metal-binding</keyword>
<gene>
    <name evidence="4" type="ORF">EXIGLDRAFT_760938</name>
</gene>
<proteinExistence type="predicted"/>
<organism evidence="4 5">
    <name type="scientific">Exidia glandulosa HHB12029</name>
    <dbReference type="NCBI Taxonomy" id="1314781"/>
    <lineage>
        <taxon>Eukaryota</taxon>
        <taxon>Fungi</taxon>
        <taxon>Dikarya</taxon>
        <taxon>Basidiomycota</taxon>
        <taxon>Agaricomycotina</taxon>
        <taxon>Agaricomycetes</taxon>
        <taxon>Auriculariales</taxon>
        <taxon>Exidiaceae</taxon>
        <taxon>Exidia</taxon>
    </lineage>
</organism>
<evidence type="ECO:0000313" key="5">
    <source>
        <dbReference type="Proteomes" id="UP000077266"/>
    </source>
</evidence>
<evidence type="ECO:0000256" key="1">
    <source>
        <dbReference type="PROSITE-ProRule" id="PRU00042"/>
    </source>
</evidence>
<name>A0A165NSU9_EXIGL</name>
<keyword evidence="1" id="KW-0863">Zinc-finger</keyword>
<keyword evidence="1" id="KW-0862">Zinc</keyword>
<reference evidence="4 5" key="1">
    <citation type="journal article" date="2016" name="Mol. Biol. Evol.">
        <title>Comparative Genomics of Early-Diverging Mushroom-Forming Fungi Provides Insights into the Origins of Lignocellulose Decay Capabilities.</title>
        <authorList>
            <person name="Nagy L.G."/>
            <person name="Riley R."/>
            <person name="Tritt A."/>
            <person name="Adam C."/>
            <person name="Daum C."/>
            <person name="Floudas D."/>
            <person name="Sun H."/>
            <person name="Yadav J.S."/>
            <person name="Pangilinan J."/>
            <person name="Larsson K.H."/>
            <person name="Matsuura K."/>
            <person name="Barry K."/>
            <person name="Labutti K."/>
            <person name="Kuo R."/>
            <person name="Ohm R.A."/>
            <person name="Bhattacharya S.S."/>
            <person name="Shirouzu T."/>
            <person name="Yoshinaga Y."/>
            <person name="Martin F.M."/>
            <person name="Grigoriev I.V."/>
            <person name="Hibbett D.S."/>
        </authorList>
    </citation>
    <scope>NUCLEOTIDE SEQUENCE [LARGE SCALE GENOMIC DNA]</scope>
    <source>
        <strain evidence="4 5">HHB12029</strain>
    </source>
</reference>
<evidence type="ECO:0000313" key="4">
    <source>
        <dbReference type="EMBL" id="KZW01174.1"/>
    </source>
</evidence>
<dbReference type="InParanoid" id="A0A165NSU9"/>
<feature type="region of interest" description="Disordered" evidence="2">
    <location>
        <begin position="159"/>
        <end position="178"/>
    </location>
</feature>
<dbReference type="Proteomes" id="UP000077266">
    <property type="component" value="Unassembled WGS sequence"/>
</dbReference>
<feature type="domain" description="C2H2-type" evidence="3">
    <location>
        <begin position="210"/>
        <end position="240"/>
    </location>
</feature>
<dbReference type="AlphaFoldDB" id="A0A165NSU9"/>
<dbReference type="EMBL" id="KV425895">
    <property type="protein sequence ID" value="KZW01174.1"/>
    <property type="molecule type" value="Genomic_DNA"/>
</dbReference>
<protein>
    <recommendedName>
        <fullName evidence="3">C2H2-type domain-containing protein</fullName>
    </recommendedName>
</protein>
<evidence type="ECO:0000259" key="3">
    <source>
        <dbReference type="PROSITE" id="PS50157"/>
    </source>
</evidence>
<dbReference type="PROSITE" id="PS50157">
    <property type="entry name" value="ZINC_FINGER_C2H2_2"/>
    <property type="match status" value="1"/>
</dbReference>